<feature type="transmembrane region" description="Helical" evidence="2">
    <location>
        <begin position="129"/>
        <end position="152"/>
    </location>
</feature>
<feature type="domain" description="Cytochrome oxidase subunit I profile" evidence="3">
    <location>
        <begin position="241"/>
        <end position="534"/>
    </location>
</feature>
<dbReference type="GO" id="GO:0016020">
    <property type="term" value="C:membrane"/>
    <property type="evidence" value="ECO:0007669"/>
    <property type="project" value="InterPro"/>
</dbReference>
<feature type="transmembrane region" description="Helical" evidence="2">
    <location>
        <begin position="493"/>
        <end position="514"/>
    </location>
</feature>
<feature type="transmembrane region" description="Helical" evidence="2">
    <location>
        <begin position="232"/>
        <end position="253"/>
    </location>
</feature>
<feature type="transmembrane region" description="Helical" evidence="2">
    <location>
        <begin position="370"/>
        <end position="387"/>
    </location>
</feature>
<evidence type="ECO:0000259" key="3">
    <source>
        <dbReference type="PROSITE" id="PS50855"/>
    </source>
</evidence>
<feature type="transmembrane region" description="Helical" evidence="2">
    <location>
        <begin position="196"/>
        <end position="220"/>
    </location>
</feature>
<feature type="transmembrane region" description="Helical" evidence="2">
    <location>
        <begin position="6"/>
        <end position="27"/>
    </location>
</feature>
<keyword evidence="2" id="KW-0812">Transmembrane</keyword>
<feature type="transmembrane region" description="Helical" evidence="2">
    <location>
        <begin position="327"/>
        <end position="349"/>
    </location>
</feature>
<dbReference type="Pfam" id="PF00115">
    <property type="entry name" value="COX1"/>
    <property type="match status" value="1"/>
</dbReference>
<evidence type="ECO:0000313" key="5">
    <source>
        <dbReference type="Proteomes" id="UP000215595"/>
    </source>
</evidence>
<comment type="caution">
    <text evidence="4">The sequence shown here is derived from an EMBL/GenBank/DDBJ whole genome shotgun (WGS) entry which is preliminary data.</text>
</comment>
<keyword evidence="2" id="KW-0472">Membrane</keyword>
<feature type="transmembrane region" description="Helical" evidence="2">
    <location>
        <begin position="84"/>
        <end position="109"/>
    </location>
</feature>
<sequence>MSVTIGLLLALSFLVSLLALAFLIWAVTNRQLQLHQGQAYTVFTPGEAGTPDDATLPGDDAQSVGPHHYDAEREGIDAVSRRPVMILIGSGIAWLAIGSIFGLMASLKLHWPDWLTDVAPLTFGRVRTLHLNLVIYGWLSMTGIGVALWIAPRIFHTALRHPRLPVIGAVLWNIAVACGALAIASGWTDGEEWLEIPWQIDGLLALAGAFFVWPLLHTALRRNVDHIYVTGWYYLGALCWFPVLFFIANLPGIHSGVQEATVNWWFAHNVLGLWLTPLGVGAAYYFIPKIIGKPIYSYSLSLLGFWALALFYSQVGIHHLIGGPVPTWVVTLSIVHSVMMFVPVIAVAINQHVTVARNLWAFKASIPLRFVSLGALMYTLASFQGSIEALRAVNTVTHFTQYTVGHAHLGAYGFVSFVLFGAVYHMGPRLTGRQWPAPALIAVHFWLVVVGFAIYFFALTIGGVLQGLAMLDATRPFADSVTVLAPYLEARSVGGALMTLGHLIFAGHFVALLAQGRAPHATTAPTDTVPATQA</sequence>
<dbReference type="PANTHER" id="PTHR10422">
    <property type="entry name" value="CYTOCHROME C OXIDASE SUBUNIT 1"/>
    <property type="match status" value="1"/>
</dbReference>
<dbReference type="GO" id="GO:0004129">
    <property type="term" value="F:cytochrome-c oxidase activity"/>
    <property type="evidence" value="ECO:0007669"/>
    <property type="project" value="InterPro"/>
</dbReference>
<dbReference type="EMBL" id="NCEB01000021">
    <property type="protein sequence ID" value="OYX32626.1"/>
    <property type="molecule type" value="Genomic_DNA"/>
</dbReference>
<dbReference type="GO" id="GO:0022904">
    <property type="term" value="P:respiratory electron transport chain"/>
    <property type="evidence" value="ECO:0007669"/>
    <property type="project" value="TreeGrafter"/>
</dbReference>
<dbReference type="PANTHER" id="PTHR10422:SF29">
    <property type="entry name" value="CYTOCHROME C OXIDASE SUBUNIT 1 HOMOLOG, BACTEROID"/>
    <property type="match status" value="1"/>
</dbReference>
<keyword evidence="2" id="KW-1133">Transmembrane helix</keyword>
<dbReference type="Proteomes" id="UP000215595">
    <property type="component" value="Unassembled WGS sequence"/>
</dbReference>
<gene>
    <name evidence="4" type="ORF">B7Z01_10705</name>
</gene>
<dbReference type="GO" id="GO:0020037">
    <property type="term" value="F:heme binding"/>
    <property type="evidence" value="ECO:0007669"/>
    <property type="project" value="InterPro"/>
</dbReference>
<dbReference type="UniPathway" id="UPA00705"/>
<keyword evidence="1" id="KW-0249">Electron transport</keyword>
<feature type="transmembrane region" description="Helical" evidence="2">
    <location>
        <begin position="164"/>
        <end position="184"/>
    </location>
</feature>
<feature type="transmembrane region" description="Helical" evidence="2">
    <location>
        <begin position="265"/>
        <end position="287"/>
    </location>
</feature>
<name>A0A258FJX5_9CAUL</name>
<evidence type="ECO:0000256" key="2">
    <source>
        <dbReference type="SAM" id="Phobius"/>
    </source>
</evidence>
<dbReference type="InterPro" id="IPR036927">
    <property type="entry name" value="Cyt_c_oxase-like_su1_sf"/>
</dbReference>
<dbReference type="GO" id="GO:0006119">
    <property type="term" value="P:oxidative phosphorylation"/>
    <property type="evidence" value="ECO:0007669"/>
    <property type="project" value="UniProtKB-UniPathway"/>
</dbReference>
<evidence type="ECO:0000313" key="4">
    <source>
        <dbReference type="EMBL" id="OYX32626.1"/>
    </source>
</evidence>
<dbReference type="InterPro" id="IPR000883">
    <property type="entry name" value="Cyt_C_Oxase_1"/>
</dbReference>
<organism evidence="4 5">
    <name type="scientific">Brevundimonas subvibrioides</name>
    <dbReference type="NCBI Taxonomy" id="74313"/>
    <lineage>
        <taxon>Bacteria</taxon>
        <taxon>Pseudomonadati</taxon>
        <taxon>Pseudomonadota</taxon>
        <taxon>Alphaproteobacteria</taxon>
        <taxon>Caulobacterales</taxon>
        <taxon>Caulobacteraceae</taxon>
        <taxon>Brevundimonas</taxon>
    </lineage>
</organism>
<dbReference type="PROSITE" id="PS50855">
    <property type="entry name" value="COX1"/>
    <property type="match status" value="1"/>
</dbReference>
<reference evidence="4 5" key="1">
    <citation type="submission" date="2017-03" db="EMBL/GenBank/DDBJ databases">
        <title>Lifting the veil on microbial sulfur biogeochemistry in mining wastewaters.</title>
        <authorList>
            <person name="Kantor R.S."/>
            <person name="Colenbrander Nelson T."/>
            <person name="Marshall S."/>
            <person name="Bennett D."/>
            <person name="Apte S."/>
            <person name="Camacho D."/>
            <person name="Thomas B.C."/>
            <person name="Warren L.A."/>
            <person name="Banfield J.F."/>
        </authorList>
    </citation>
    <scope>NUCLEOTIDE SEQUENCE [LARGE SCALE GENOMIC DNA]</scope>
    <source>
        <strain evidence="4">32-69-9</strain>
    </source>
</reference>
<proteinExistence type="predicted"/>
<feature type="transmembrane region" description="Helical" evidence="2">
    <location>
        <begin position="407"/>
        <end position="427"/>
    </location>
</feature>
<feature type="transmembrane region" description="Helical" evidence="2">
    <location>
        <begin position="299"/>
        <end position="321"/>
    </location>
</feature>
<dbReference type="GO" id="GO:0015990">
    <property type="term" value="P:electron transport coupled proton transport"/>
    <property type="evidence" value="ECO:0007669"/>
    <property type="project" value="TreeGrafter"/>
</dbReference>
<dbReference type="InterPro" id="IPR023616">
    <property type="entry name" value="Cyt_c_oxase-like_su1_dom"/>
</dbReference>
<feature type="transmembrane region" description="Helical" evidence="2">
    <location>
        <begin position="439"/>
        <end position="465"/>
    </location>
</feature>
<protein>
    <recommendedName>
        <fullName evidence="3">Cytochrome oxidase subunit I profile domain-containing protein</fullName>
    </recommendedName>
</protein>
<dbReference type="Gene3D" id="1.20.210.10">
    <property type="entry name" value="Cytochrome c oxidase-like, subunit I domain"/>
    <property type="match status" value="1"/>
</dbReference>
<keyword evidence="1" id="KW-0679">Respiratory chain</keyword>
<keyword evidence="1" id="KW-0813">Transport</keyword>
<dbReference type="SUPFAM" id="SSF81442">
    <property type="entry name" value="Cytochrome c oxidase subunit I-like"/>
    <property type="match status" value="1"/>
</dbReference>
<accession>A0A258FJX5</accession>
<dbReference type="AlphaFoldDB" id="A0A258FJX5"/>
<evidence type="ECO:0000256" key="1">
    <source>
        <dbReference type="ARBA" id="ARBA00022660"/>
    </source>
</evidence>